<protein>
    <submittedName>
        <fullName evidence="2">Uncharacterized protein</fullName>
    </submittedName>
</protein>
<feature type="compositionally biased region" description="Polar residues" evidence="1">
    <location>
        <begin position="358"/>
        <end position="377"/>
    </location>
</feature>
<sequence length="427" mass="47908">MPTDNPTTDDRLAAALTSVRELVQAQNMRAAKQQLRRATATMDDTTWALIVEIAATLRYKTHDAALAKLRNLWYAHEPHRGLIEACVPKPDERQHIPEPAPVIHQRERTWMKPGRITRTVDPSRRTDPSQRTGDRSTHAVDRYESDLDPTARKDPETAYQGVLLGNRDHDRDATRTVSTGLCVSCRLERATLDRTTGQAATGHGDDGLCTECRSLDRPGIPELPLGHTPTDAVHARMEYLTTHYQPRNRSLYHQEYLAAHPTDQPLIAHWIRTYTQPDPPIPPRQLPTTPTVPNAECTECGEWRQLRDDLCVDCHPGLDQLSPTPAGSIELSSSRADPINEESEPDRRPVQKGEHNRSITASAPESEQAKLSDQSHPSSRHRPTATTGHTKNSSKITVVQRSSAAERRFRAARQSQPVARRIPRQRS</sequence>
<name>A0A7K0DU57_9NOCA</name>
<proteinExistence type="predicted"/>
<gene>
    <name evidence="2" type="ORF">NRB56_44870</name>
</gene>
<evidence type="ECO:0000313" key="2">
    <source>
        <dbReference type="EMBL" id="MQY28902.1"/>
    </source>
</evidence>
<dbReference type="RefSeq" id="WP_153345347.1">
    <property type="nucleotide sequence ID" value="NZ_WEGI01000010.1"/>
</dbReference>
<reference evidence="2 3" key="1">
    <citation type="submission" date="2019-10" db="EMBL/GenBank/DDBJ databases">
        <title>Nocardia macrotermitis sp. nov. and Nocardia aurantia sp. nov., isolated from the gut of fungus growing-termite Macrotermes natalensis.</title>
        <authorList>
            <person name="Benndorf R."/>
            <person name="Schwitalla J."/>
            <person name="Martin K."/>
            <person name="De Beer W."/>
            <person name="Kaster A.-K."/>
            <person name="Vollmers J."/>
            <person name="Poulsen M."/>
            <person name="Beemelmanns C."/>
        </authorList>
    </citation>
    <scope>NUCLEOTIDE SEQUENCE [LARGE SCALE GENOMIC DNA]</scope>
    <source>
        <strain evidence="2 3">RB56</strain>
    </source>
</reference>
<evidence type="ECO:0000313" key="3">
    <source>
        <dbReference type="Proteomes" id="UP000431401"/>
    </source>
</evidence>
<dbReference type="Proteomes" id="UP000431401">
    <property type="component" value="Unassembled WGS sequence"/>
</dbReference>
<dbReference type="EMBL" id="WEGI01000010">
    <property type="protein sequence ID" value="MQY28902.1"/>
    <property type="molecule type" value="Genomic_DNA"/>
</dbReference>
<feature type="region of interest" description="Disordered" evidence="1">
    <location>
        <begin position="318"/>
        <end position="427"/>
    </location>
</feature>
<feature type="compositionally biased region" description="Basic and acidic residues" evidence="1">
    <location>
        <begin position="121"/>
        <end position="156"/>
    </location>
</feature>
<keyword evidence="3" id="KW-1185">Reference proteome</keyword>
<feature type="compositionally biased region" description="Polar residues" evidence="1">
    <location>
        <begin position="321"/>
        <end position="335"/>
    </location>
</feature>
<accession>A0A7K0DU57</accession>
<organism evidence="2 3">
    <name type="scientific">Nocardia aurantia</name>
    <dbReference type="NCBI Taxonomy" id="2585199"/>
    <lineage>
        <taxon>Bacteria</taxon>
        <taxon>Bacillati</taxon>
        <taxon>Actinomycetota</taxon>
        <taxon>Actinomycetes</taxon>
        <taxon>Mycobacteriales</taxon>
        <taxon>Nocardiaceae</taxon>
        <taxon>Nocardia</taxon>
    </lineage>
</organism>
<dbReference type="OrthoDB" id="4568218at2"/>
<feature type="compositionally biased region" description="Polar residues" evidence="1">
    <location>
        <begin position="384"/>
        <end position="399"/>
    </location>
</feature>
<evidence type="ECO:0000256" key="1">
    <source>
        <dbReference type="SAM" id="MobiDB-lite"/>
    </source>
</evidence>
<comment type="caution">
    <text evidence="2">The sequence shown here is derived from an EMBL/GenBank/DDBJ whole genome shotgun (WGS) entry which is preliminary data.</text>
</comment>
<feature type="region of interest" description="Disordered" evidence="1">
    <location>
        <begin position="114"/>
        <end position="165"/>
    </location>
</feature>
<feature type="compositionally biased region" description="Basic and acidic residues" evidence="1">
    <location>
        <begin position="345"/>
        <end position="357"/>
    </location>
</feature>
<dbReference type="AlphaFoldDB" id="A0A7K0DU57"/>